<dbReference type="RefSeq" id="WP_123682756.1">
    <property type="nucleotide sequence ID" value="NZ_CBDRBK010000014.1"/>
</dbReference>
<feature type="transmembrane region" description="Helical" evidence="5">
    <location>
        <begin position="68"/>
        <end position="90"/>
    </location>
</feature>
<feature type="transmembrane region" description="Helical" evidence="5">
    <location>
        <begin position="6"/>
        <end position="24"/>
    </location>
</feature>
<keyword evidence="7" id="KW-1185">Reference proteome</keyword>
<evidence type="ECO:0000313" key="6">
    <source>
        <dbReference type="EMBL" id="ROS38351.1"/>
    </source>
</evidence>
<comment type="subcellular location">
    <subcellularLocation>
        <location evidence="1">Membrane</location>
        <topology evidence="1">Multi-pass membrane protein</topology>
    </subcellularLocation>
</comment>
<evidence type="ECO:0000256" key="5">
    <source>
        <dbReference type="SAM" id="Phobius"/>
    </source>
</evidence>
<dbReference type="GO" id="GO:0016020">
    <property type="term" value="C:membrane"/>
    <property type="evidence" value="ECO:0007669"/>
    <property type="project" value="UniProtKB-SubCell"/>
</dbReference>
<accession>A0A3N2GP28</accession>
<dbReference type="EMBL" id="RKHY01000001">
    <property type="protein sequence ID" value="ROS38351.1"/>
    <property type="molecule type" value="Genomic_DNA"/>
</dbReference>
<keyword evidence="3 5" id="KW-1133">Transmembrane helix</keyword>
<protein>
    <submittedName>
        <fullName evidence="6">DoxX-like protein</fullName>
    </submittedName>
</protein>
<dbReference type="AlphaFoldDB" id="A0A3N2GP28"/>
<evidence type="ECO:0000256" key="2">
    <source>
        <dbReference type="ARBA" id="ARBA00022692"/>
    </source>
</evidence>
<dbReference type="Proteomes" id="UP000274843">
    <property type="component" value="Unassembled WGS sequence"/>
</dbReference>
<proteinExistence type="predicted"/>
<dbReference type="InterPro" id="IPR032808">
    <property type="entry name" value="DoxX"/>
</dbReference>
<comment type="caution">
    <text evidence="6">The sequence shown here is derived from an EMBL/GenBank/DDBJ whole genome shotgun (WGS) entry which is preliminary data.</text>
</comment>
<dbReference type="GeneID" id="301842102"/>
<evidence type="ECO:0000256" key="3">
    <source>
        <dbReference type="ARBA" id="ARBA00022989"/>
    </source>
</evidence>
<dbReference type="Pfam" id="PF13564">
    <property type="entry name" value="DoxX_2"/>
    <property type="match status" value="1"/>
</dbReference>
<keyword evidence="2 5" id="KW-0812">Transmembrane</keyword>
<sequence length="120" mass="12480">MEIAYWIVAALLGVLYLFAGGKKIAQSREQLAPMMGWVDTVPMWAVRGIGAVEILGVLGLVLPPLTGVAPALALLAALGFAVLQVLAAGLHLSRGEVKETGLNVPLIVLAGVAAWLATVW</sequence>
<evidence type="ECO:0000256" key="1">
    <source>
        <dbReference type="ARBA" id="ARBA00004141"/>
    </source>
</evidence>
<evidence type="ECO:0000256" key="4">
    <source>
        <dbReference type="ARBA" id="ARBA00023136"/>
    </source>
</evidence>
<feature type="transmembrane region" description="Helical" evidence="5">
    <location>
        <begin position="102"/>
        <end position="119"/>
    </location>
</feature>
<name>A0A3N2GP28_9PSEU</name>
<reference evidence="6 7" key="1">
    <citation type="submission" date="2018-11" db="EMBL/GenBank/DDBJ databases">
        <title>Sequencing the genomes of 1000 actinobacteria strains.</title>
        <authorList>
            <person name="Klenk H.-P."/>
        </authorList>
    </citation>
    <scope>NUCLEOTIDE SEQUENCE [LARGE SCALE GENOMIC DNA]</scope>
    <source>
        <strain evidence="6 7">DSM 44348</strain>
    </source>
</reference>
<keyword evidence="4 5" id="KW-0472">Membrane</keyword>
<organism evidence="6 7">
    <name type="scientific">Amycolatopsis thermoflava</name>
    <dbReference type="NCBI Taxonomy" id="84480"/>
    <lineage>
        <taxon>Bacteria</taxon>
        <taxon>Bacillati</taxon>
        <taxon>Actinomycetota</taxon>
        <taxon>Actinomycetes</taxon>
        <taxon>Pseudonocardiales</taxon>
        <taxon>Pseudonocardiaceae</taxon>
        <taxon>Amycolatopsis</taxon>
        <taxon>Amycolatopsis methanolica group</taxon>
    </lineage>
</organism>
<evidence type="ECO:0000313" key="7">
    <source>
        <dbReference type="Proteomes" id="UP000274843"/>
    </source>
</evidence>
<gene>
    <name evidence="6" type="ORF">EDD35_0623</name>
</gene>
<feature type="transmembrane region" description="Helical" evidence="5">
    <location>
        <begin position="44"/>
        <end position="62"/>
    </location>
</feature>